<accession>A0A6J6DRF9</accession>
<organism evidence="2">
    <name type="scientific">freshwater metagenome</name>
    <dbReference type="NCBI Taxonomy" id="449393"/>
    <lineage>
        <taxon>unclassified sequences</taxon>
        <taxon>metagenomes</taxon>
        <taxon>ecological metagenomes</taxon>
    </lineage>
</organism>
<protein>
    <submittedName>
        <fullName evidence="2">Unannotated protein</fullName>
    </submittedName>
</protein>
<proteinExistence type="predicted"/>
<dbReference type="AlphaFoldDB" id="A0A6J6DRF9"/>
<gene>
    <name evidence="2" type="ORF">UFOPK1704_00173</name>
</gene>
<feature type="region of interest" description="Disordered" evidence="1">
    <location>
        <begin position="25"/>
        <end position="44"/>
    </location>
</feature>
<evidence type="ECO:0000256" key="1">
    <source>
        <dbReference type="SAM" id="MobiDB-lite"/>
    </source>
</evidence>
<sequence>MARTTQLLPAAVGVNVAPETVHAPDTTLHDTAPVPVPPEDVNARSVPKVPDVEVTTRGVDCAARAMATVV</sequence>
<evidence type="ECO:0000313" key="2">
    <source>
        <dbReference type="EMBL" id="CAB4565549.1"/>
    </source>
</evidence>
<dbReference type="EMBL" id="CAEZTQ010000018">
    <property type="protein sequence ID" value="CAB4565549.1"/>
    <property type="molecule type" value="Genomic_DNA"/>
</dbReference>
<reference evidence="2" key="1">
    <citation type="submission" date="2020-05" db="EMBL/GenBank/DDBJ databases">
        <authorList>
            <person name="Chiriac C."/>
            <person name="Salcher M."/>
            <person name="Ghai R."/>
            <person name="Kavagutti S V."/>
        </authorList>
    </citation>
    <scope>NUCLEOTIDE SEQUENCE</scope>
</reference>
<name>A0A6J6DRF9_9ZZZZ</name>